<evidence type="ECO:0000313" key="1">
    <source>
        <dbReference type="EMBL" id="CAH6719789.1"/>
    </source>
</evidence>
<sequence>MDRSYLQPHFDAKSLKVSQLRNILNQHDVAYSSNAKKSQLLKLFHAEVYSHRDTILEQLDNDLKVEHDGIIDMTKSKRRTTKADKSDRSMEVDTVKSEPETVSEVDPSDVEDTKDKESTPFSDKNIFQSPASRSGKKRRGEEQVKEVKKKGKVSEPEMKTVEAKMEPEVVETKAKSSVKSPTVSPTVSPAAKKVKSPKTEVKSPKSPKAVQSPKSSHDQSHDTSHDEIKSPKSSKTTPIKGTPKTSSTRATPKSPRATPKSPKSKESPALAKVHKSPPKSTPKKGRVTKISSKVLKLPESPVLQKIIDEELDRAEEDPQDDAVELVVETASESIAKSPKAPGPVAKSPKASAQSPKSPKIRSPKARATKSPKAQTLDEETAAFDEFVKSKNVPGDQVDPVDPPIDPASLGIKFGTLTDDFEPRFKPVSPGTSSLGEAPSLGAAMEEKEDEEDSDTEESQDDGQDDDQDDDQVEHQKSPKSKRSILPILTYVVTWLVVSSLGLFAYWYREQTFLVGYCGQEIQWSFHSPSFSPQVNAIVNSYLDTAKPACVPCPPHARCFPYLEIGCFEDFIESKPWYYDVAPFISPRAKSCVPDTKKAEKLEIMIDVTLDILRSKNAAVNCGNGLIGEAGMSKTDLYDILVSLKAPYITMEEFDELWERAIVEVEKEPEIVRQVTTNHHLPSHQGHHHQELEEDLHQILRSTSLSNLDLKCQLQNTIFSTLYEYKSYFFITVGVVVVMMYLRFKLHQFKQERAKVNEIYNEVIDKLRTQTQFPIKYVGSNQLRDLLILEDNLAYKLRLWNKVSHKIENNANISYRLIEYHGEIIKVWEWLTV</sequence>
<name>A0ACA9Y474_9ASCO</name>
<accession>A0ACA9Y474</accession>
<comment type="caution">
    <text evidence="1">The sequence shown here is derived from an EMBL/GenBank/DDBJ whole genome shotgun (WGS) entry which is preliminary data.</text>
</comment>
<keyword evidence="2" id="KW-1185">Reference proteome</keyword>
<organism evidence="1 2">
    <name type="scientific">[Candida] jaroonii</name>
    <dbReference type="NCBI Taxonomy" id="467808"/>
    <lineage>
        <taxon>Eukaryota</taxon>
        <taxon>Fungi</taxon>
        <taxon>Dikarya</taxon>
        <taxon>Ascomycota</taxon>
        <taxon>Saccharomycotina</taxon>
        <taxon>Pichiomycetes</taxon>
        <taxon>Debaryomycetaceae</taxon>
        <taxon>Yamadazyma</taxon>
    </lineage>
</organism>
<evidence type="ECO:0000313" key="2">
    <source>
        <dbReference type="Proteomes" id="UP001152531"/>
    </source>
</evidence>
<dbReference type="Proteomes" id="UP001152531">
    <property type="component" value="Unassembled WGS sequence"/>
</dbReference>
<dbReference type="EMBL" id="CALSDN010000002">
    <property type="protein sequence ID" value="CAH6719789.1"/>
    <property type="molecule type" value="Genomic_DNA"/>
</dbReference>
<gene>
    <name evidence="1" type="ORF">CLIB1444_02S16534</name>
</gene>
<protein>
    <submittedName>
        <fullName evidence="1">Inner nuclear membrane protein Src1p</fullName>
    </submittedName>
</protein>
<reference evidence="1" key="1">
    <citation type="submission" date="2022-06" db="EMBL/GenBank/DDBJ databases">
        <authorList>
            <person name="Legras J.-L."/>
            <person name="Devillers H."/>
            <person name="Grondin C."/>
        </authorList>
    </citation>
    <scope>NUCLEOTIDE SEQUENCE</scope>
    <source>
        <strain evidence="1">CLIB 1444</strain>
    </source>
</reference>
<proteinExistence type="predicted"/>